<evidence type="ECO:0000313" key="1">
    <source>
        <dbReference type="EMBL" id="MFC6180579.1"/>
    </source>
</evidence>
<protein>
    <submittedName>
        <fullName evidence="1">Uncharacterized protein</fullName>
    </submittedName>
</protein>
<dbReference type="RefSeq" id="WP_223876629.1">
    <property type="nucleotide sequence ID" value="NZ_BJDJ01000009.1"/>
</dbReference>
<proteinExistence type="predicted"/>
<sequence>MRKQLKQLGSSERHTFQGVFKGVGFKSSYRNHYLPTLVLEQITFEGKIMTNHLWCNYTRQFSKLGVLKIGDVVQFDARIKRYTKGYKTSSKKVDYGIERPTKVVLLEETETPRLSLPDALTDKNALIGYIMMTNEAYYLATGRPYDEWYVMQFKAWRERQGNKADNDASSENG</sequence>
<comment type="caution">
    <text evidence="1">The sequence shown here is derived from an EMBL/GenBank/DDBJ whole genome shotgun (WGS) entry which is preliminary data.</text>
</comment>
<reference evidence="2" key="1">
    <citation type="journal article" date="2019" name="Int. J. Syst. Evol. Microbiol.">
        <title>The Global Catalogue of Microorganisms (GCM) 10K type strain sequencing project: providing services to taxonomists for standard genome sequencing and annotation.</title>
        <authorList>
            <consortium name="The Broad Institute Genomics Platform"/>
            <consortium name="The Broad Institute Genome Sequencing Center for Infectious Disease"/>
            <person name="Wu L."/>
            <person name="Ma J."/>
        </authorList>
    </citation>
    <scope>NUCLEOTIDE SEQUENCE [LARGE SCALE GENOMIC DNA]</scope>
    <source>
        <strain evidence="2">CCM 8933</strain>
    </source>
</reference>
<organism evidence="1 2">
    <name type="scientific">Lactiplantibacillus daowaiensis</name>
    <dbReference type="NCBI Taxonomy" id="2559918"/>
    <lineage>
        <taxon>Bacteria</taxon>
        <taxon>Bacillati</taxon>
        <taxon>Bacillota</taxon>
        <taxon>Bacilli</taxon>
        <taxon>Lactobacillales</taxon>
        <taxon>Lactobacillaceae</taxon>
        <taxon>Lactiplantibacillus</taxon>
    </lineage>
</organism>
<gene>
    <name evidence="1" type="ORF">ACFP5Y_05005</name>
</gene>
<name>A0ABW1RYN6_9LACO</name>
<accession>A0ABW1RYN6</accession>
<dbReference type="Proteomes" id="UP001596282">
    <property type="component" value="Unassembled WGS sequence"/>
</dbReference>
<evidence type="ECO:0000313" key="2">
    <source>
        <dbReference type="Proteomes" id="UP001596282"/>
    </source>
</evidence>
<keyword evidence="2" id="KW-1185">Reference proteome</keyword>
<dbReference type="EMBL" id="JBHSSC010000014">
    <property type="protein sequence ID" value="MFC6180579.1"/>
    <property type="molecule type" value="Genomic_DNA"/>
</dbReference>